<evidence type="ECO:0000256" key="2">
    <source>
        <dbReference type="ARBA" id="ARBA00022485"/>
    </source>
</evidence>
<dbReference type="InterPro" id="IPR009016">
    <property type="entry name" value="Fe_hydrogenase"/>
</dbReference>
<accession>A0ABR7NRY4</accession>
<evidence type="ECO:0000256" key="1">
    <source>
        <dbReference type="ARBA" id="ARBA00001966"/>
    </source>
</evidence>
<dbReference type="Pfam" id="PF12838">
    <property type="entry name" value="Fer4_7"/>
    <property type="match status" value="1"/>
</dbReference>
<dbReference type="InterPro" id="IPR036991">
    <property type="entry name" value="Fe_hydrogenase_ssu_sf"/>
</dbReference>
<gene>
    <name evidence="8" type="ORF">H8708_06490</name>
</gene>
<evidence type="ECO:0000259" key="7">
    <source>
        <dbReference type="PROSITE" id="PS51839"/>
    </source>
</evidence>
<dbReference type="Gene3D" id="3.30.70.20">
    <property type="match status" value="1"/>
</dbReference>
<dbReference type="InterPro" id="IPR013352">
    <property type="entry name" value="Fe_hydrogenase_subset"/>
</dbReference>
<dbReference type="SUPFAM" id="SSF53920">
    <property type="entry name" value="Fe-only hydrogenase"/>
    <property type="match status" value="1"/>
</dbReference>
<dbReference type="NCBIfam" id="TIGR02512">
    <property type="entry name" value="FeFe_hydrog_A"/>
    <property type="match status" value="1"/>
</dbReference>
<keyword evidence="9" id="KW-1185">Reference proteome</keyword>
<dbReference type="PROSITE" id="PS00641">
    <property type="entry name" value="COMPLEX1_75K_1"/>
    <property type="match status" value="1"/>
</dbReference>
<reference evidence="8 9" key="1">
    <citation type="submission" date="2020-08" db="EMBL/GenBank/DDBJ databases">
        <title>Genome public.</title>
        <authorList>
            <person name="Liu C."/>
            <person name="Sun Q."/>
        </authorList>
    </citation>
    <scope>NUCLEOTIDE SEQUENCE [LARGE SCALE GENOMIC DNA]</scope>
    <source>
        <strain evidence="8 9">BX10</strain>
    </source>
</reference>
<dbReference type="Pfam" id="PF02256">
    <property type="entry name" value="Fe_hyd_SSU"/>
    <property type="match status" value="1"/>
</dbReference>
<dbReference type="Pfam" id="PF10588">
    <property type="entry name" value="NADH-G_4Fe-4S_3"/>
    <property type="match status" value="1"/>
</dbReference>
<feature type="domain" description="4Fe-4S His(Cys)3-ligated-type" evidence="7">
    <location>
        <begin position="78"/>
        <end position="117"/>
    </location>
</feature>
<sequence>MAKYMIVDGLRAEFTDEKNILQVIRNVGIHIPTFCYYTDLSIYGACRMCVVEDDKGNIIASCSTPPKDKMVIRTNTPKLHHHRKMILELLLASHCRDCTICEKNQKCQLQALARRFGLYDIRFKNNRPNYEIDDSSPAIVRDMNKCILCGDCVRMCNEIQHVGAIDFVNRGSNMIVSPAFNRKLSETECVNCGQCAAVCPTGAITIKKSKGKVWNALFDPTKRVIAQVAPAVRVALGEEFGMAPGENSIYKIYTALHMIGFDLCFDTSVSADMTIIEETNELAEILSRNEERRYPLFTSCCPAWVRYVENKHPQLLPYLSTSKSPMEMFGAVLKEYYKPSDEECGLETFNVAIMPCTAKKMEAEREEFIRNGKPDIDAVLTTKELASMIRELGIQFADLEPTAPDTPFSIRSGGGVIFGTSGGVTEAALRRLAERTNPALQEIRYSGVRGLEGIKKFTIEIGGKAVHTAVVSGLGNAETLIGLIESGEEHFDFVEIMACPTGCIGGAGQPESFLEDKKKRSSGLYTADKSALVKRSDENPVVTKLYEDGVLKDRAKELLHVHYKAPAASQS</sequence>
<dbReference type="InterPro" id="IPR050340">
    <property type="entry name" value="Cytosolic_Fe-S_CAF"/>
</dbReference>
<dbReference type="PROSITE" id="PS51379">
    <property type="entry name" value="4FE4S_FER_2"/>
    <property type="match status" value="2"/>
</dbReference>
<dbReference type="EMBL" id="JACRTJ010000014">
    <property type="protein sequence ID" value="MBC8598878.1"/>
    <property type="molecule type" value="Genomic_DNA"/>
</dbReference>
<dbReference type="InterPro" id="IPR003149">
    <property type="entry name" value="Fe_hydrogenase_ssu"/>
</dbReference>
<dbReference type="InterPro" id="IPR017896">
    <property type="entry name" value="4Fe4S_Fe-S-bd"/>
</dbReference>
<dbReference type="Pfam" id="PF13510">
    <property type="entry name" value="Fer2_4"/>
    <property type="match status" value="1"/>
</dbReference>
<evidence type="ECO:0000313" key="8">
    <source>
        <dbReference type="EMBL" id="MBC8598878.1"/>
    </source>
</evidence>
<dbReference type="InterPro" id="IPR004108">
    <property type="entry name" value="Fe_hydrogenase_lsu_C"/>
</dbReference>
<proteinExistence type="predicted"/>
<evidence type="ECO:0000259" key="6">
    <source>
        <dbReference type="PROSITE" id="PS51379"/>
    </source>
</evidence>
<dbReference type="SUPFAM" id="SSF54292">
    <property type="entry name" value="2Fe-2S ferredoxin-like"/>
    <property type="match status" value="1"/>
</dbReference>
<feature type="domain" description="4Fe-4S ferredoxin-type" evidence="6">
    <location>
        <begin position="137"/>
        <end position="170"/>
    </location>
</feature>
<dbReference type="InterPro" id="IPR001041">
    <property type="entry name" value="2Fe-2S_ferredoxin-type"/>
</dbReference>
<dbReference type="InterPro" id="IPR017900">
    <property type="entry name" value="4Fe4S_Fe_S_CS"/>
</dbReference>
<comment type="caution">
    <text evidence="8">The sequence shown here is derived from an EMBL/GenBank/DDBJ whole genome shotgun (WGS) entry which is preliminary data.</text>
</comment>
<dbReference type="CDD" id="cd00207">
    <property type="entry name" value="fer2"/>
    <property type="match status" value="1"/>
</dbReference>
<dbReference type="RefSeq" id="WP_262427338.1">
    <property type="nucleotide sequence ID" value="NZ_JACRTJ010000014.1"/>
</dbReference>
<dbReference type="PROSITE" id="PS00198">
    <property type="entry name" value="4FE4S_FER_1"/>
    <property type="match status" value="1"/>
</dbReference>
<organism evidence="8 9">
    <name type="scientific">Enterocloster hominis</name>
    <name type="common">ex Liu et al. 2021</name>
    <dbReference type="NCBI Taxonomy" id="2763663"/>
    <lineage>
        <taxon>Bacteria</taxon>
        <taxon>Bacillati</taxon>
        <taxon>Bacillota</taxon>
        <taxon>Clostridia</taxon>
        <taxon>Lachnospirales</taxon>
        <taxon>Lachnospiraceae</taxon>
        <taxon>Enterocloster</taxon>
    </lineage>
</organism>
<dbReference type="InterPro" id="IPR000283">
    <property type="entry name" value="NADH_UbQ_OxRdtase_75kDa_su_CS"/>
</dbReference>
<protein>
    <submittedName>
        <fullName evidence="8">Iron hydrogenase small subunit</fullName>
    </submittedName>
</protein>
<feature type="domain" description="4Fe-4S ferredoxin-type" evidence="6">
    <location>
        <begin position="180"/>
        <end position="209"/>
    </location>
</feature>
<dbReference type="Pfam" id="PF02906">
    <property type="entry name" value="Fe_hyd_lg_C"/>
    <property type="match status" value="1"/>
</dbReference>
<dbReference type="Gene3D" id="3.40.950.10">
    <property type="entry name" value="Fe-only Hydrogenase (Larger Subunit), Chain L, domain 3"/>
    <property type="match status" value="1"/>
</dbReference>
<evidence type="ECO:0000256" key="5">
    <source>
        <dbReference type="ARBA" id="ARBA00023014"/>
    </source>
</evidence>
<dbReference type="PANTHER" id="PTHR11615">
    <property type="entry name" value="NITRATE, FORMATE, IRON DEHYDROGENASE"/>
    <property type="match status" value="1"/>
</dbReference>
<comment type="cofactor">
    <cofactor evidence="1">
        <name>[4Fe-4S] cluster</name>
        <dbReference type="ChEBI" id="CHEBI:49883"/>
    </cofactor>
</comment>
<keyword evidence="2" id="KW-0004">4Fe-4S</keyword>
<dbReference type="PROSITE" id="PS51839">
    <property type="entry name" value="4FE4S_HC3"/>
    <property type="match status" value="1"/>
</dbReference>
<dbReference type="Gene3D" id="4.10.260.20">
    <property type="entry name" value="Iron hydrogenase, small subunit"/>
    <property type="match status" value="1"/>
</dbReference>
<dbReference type="InterPro" id="IPR019574">
    <property type="entry name" value="NADH_UbQ_OxRdtase_Gsu_4Fe4S-bd"/>
</dbReference>
<evidence type="ECO:0000256" key="4">
    <source>
        <dbReference type="ARBA" id="ARBA00023004"/>
    </source>
</evidence>
<dbReference type="Gene3D" id="3.40.50.1780">
    <property type="match status" value="1"/>
</dbReference>
<name>A0ABR7NRY4_9FIRM</name>
<dbReference type="Gene3D" id="3.10.20.740">
    <property type="match status" value="1"/>
</dbReference>
<keyword evidence="5" id="KW-0411">Iron-sulfur</keyword>
<dbReference type="SMART" id="SM00902">
    <property type="entry name" value="Fe_hyd_SSU"/>
    <property type="match status" value="1"/>
</dbReference>
<dbReference type="InterPro" id="IPR036010">
    <property type="entry name" value="2Fe-2S_ferredoxin-like_sf"/>
</dbReference>
<dbReference type="Proteomes" id="UP000647491">
    <property type="component" value="Unassembled WGS sequence"/>
</dbReference>
<dbReference type="SUPFAM" id="SSF54862">
    <property type="entry name" value="4Fe-4S ferredoxins"/>
    <property type="match status" value="1"/>
</dbReference>
<dbReference type="SMART" id="SM00929">
    <property type="entry name" value="NADH-G_4Fe-4S_3"/>
    <property type="match status" value="1"/>
</dbReference>
<keyword evidence="3" id="KW-0479">Metal-binding</keyword>
<evidence type="ECO:0000313" key="9">
    <source>
        <dbReference type="Proteomes" id="UP000647491"/>
    </source>
</evidence>
<evidence type="ECO:0000256" key="3">
    <source>
        <dbReference type="ARBA" id="ARBA00022723"/>
    </source>
</evidence>
<keyword evidence="4" id="KW-0408">Iron</keyword>